<evidence type="ECO:0000313" key="2">
    <source>
        <dbReference type="Proteomes" id="UP001610432"/>
    </source>
</evidence>
<organism evidence="1 2">
    <name type="scientific">Aspergillus lucknowensis</name>
    <dbReference type="NCBI Taxonomy" id="176173"/>
    <lineage>
        <taxon>Eukaryota</taxon>
        <taxon>Fungi</taxon>
        <taxon>Dikarya</taxon>
        <taxon>Ascomycota</taxon>
        <taxon>Pezizomycotina</taxon>
        <taxon>Eurotiomycetes</taxon>
        <taxon>Eurotiomycetidae</taxon>
        <taxon>Eurotiales</taxon>
        <taxon>Aspergillaceae</taxon>
        <taxon>Aspergillus</taxon>
        <taxon>Aspergillus subgen. Nidulantes</taxon>
    </lineage>
</organism>
<sequence length="146" mass="16587">MKYSFVDGEACESCSSRFSIIHMPIPQYSRTLSSAPSKTLSGWNFQPWTQYTLAIRLNSNLPSNPLRYKNVSSQSRNRSIARCRARLALSGQLPRLHSVSLHSNSICPGQMLDFPLRGATDVLFDKACEDFPRMLIWNRENTASRM</sequence>
<evidence type="ECO:0000313" key="1">
    <source>
        <dbReference type="EMBL" id="KAL2866144.1"/>
    </source>
</evidence>
<comment type="caution">
    <text evidence="1">The sequence shown here is derived from an EMBL/GenBank/DDBJ whole genome shotgun (WGS) entry which is preliminary data.</text>
</comment>
<accession>A0ABR4LPU9</accession>
<keyword evidence="2" id="KW-1185">Reference proteome</keyword>
<gene>
    <name evidence="1" type="ORF">BJX67DRAFT_356674</name>
</gene>
<dbReference type="EMBL" id="JBFXLQ010000027">
    <property type="protein sequence ID" value="KAL2866144.1"/>
    <property type="molecule type" value="Genomic_DNA"/>
</dbReference>
<dbReference type="GeneID" id="98144483"/>
<dbReference type="RefSeq" id="XP_070885123.1">
    <property type="nucleotide sequence ID" value="XM_071029411.1"/>
</dbReference>
<proteinExistence type="predicted"/>
<reference evidence="1 2" key="1">
    <citation type="submission" date="2024-07" db="EMBL/GenBank/DDBJ databases">
        <title>Section-level genome sequencing and comparative genomics of Aspergillus sections Usti and Cavernicolus.</title>
        <authorList>
            <consortium name="Lawrence Berkeley National Laboratory"/>
            <person name="Nybo J.L."/>
            <person name="Vesth T.C."/>
            <person name="Theobald S."/>
            <person name="Frisvad J.C."/>
            <person name="Larsen T.O."/>
            <person name="Kjaerboelling I."/>
            <person name="Rothschild-Mancinelli K."/>
            <person name="Lyhne E.K."/>
            <person name="Kogle M.E."/>
            <person name="Barry K."/>
            <person name="Clum A."/>
            <person name="Na H."/>
            <person name="Ledsgaard L."/>
            <person name="Lin J."/>
            <person name="Lipzen A."/>
            <person name="Kuo A."/>
            <person name="Riley R."/>
            <person name="Mondo S."/>
            <person name="Labutti K."/>
            <person name="Haridas S."/>
            <person name="Pangalinan J."/>
            <person name="Salamov A.A."/>
            <person name="Simmons B.A."/>
            <person name="Magnuson J.K."/>
            <person name="Chen J."/>
            <person name="Drula E."/>
            <person name="Henrissat B."/>
            <person name="Wiebenga A."/>
            <person name="Lubbers R.J."/>
            <person name="Gomes A.C."/>
            <person name="Macurrencykelacurrency M.R."/>
            <person name="Stajich J."/>
            <person name="Grigoriev I.V."/>
            <person name="Mortensen U.H."/>
            <person name="De Vries R.P."/>
            <person name="Baker S.E."/>
            <person name="Andersen M.R."/>
        </authorList>
    </citation>
    <scope>NUCLEOTIDE SEQUENCE [LARGE SCALE GENOMIC DNA]</scope>
    <source>
        <strain evidence="1 2">CBS 449.75</strain>
    </source>
</reference>
<name>A0ABR4LPU9_9EURO</name>
<dbReference type="Proteomes" id="UP001610432">
    <property type="component" value="Unassembled WGS sequence"/>
</dbReference>
<protein>
    <submittedName>
        <fullName evidence="1">Uncharacterized protein</fullName>
    </submittedName>
</protein>